<feature type="compositionally biased region" description="Polar residues" evidence="4">
    <location>
        <begin position="152"/>
        <end position="163"/>
    </location>
</feature>
<dbReference type="Pfam" id="PF00735">
    <property type="entry name" value="Septin"/>
    <property type="match status" value="1"/>
</dbReference>
<reference evidence="8" key="1">
    <citation type="journal article" date="2018" name="Nat. Microbiol.">
        <title>Leveraging single-cell genomics to expand the fungal tree of life.</title>
        <authorList>
            <person name="Ahrendt S.R."/>
            <person name="Quandt C.A."/>
            <person name="Ciobanu D."/>
            <person name="Clum A."/>
            <person name="Salamov A."/>
            <person name="Andreopoulos B."/>
            <person name="Cheng J.F."/>
            <person name="Woyke T."/>
            <person name="Pelin A."/>
            <person name="Henrissat B."/>
            <person name="Reynolds N.K."/>
            <person name="Benny G.L."/>
            <person name="Smith M.E."/>
            <person name="James T.Y."/>
            <person name="Grigoriev I.V."/>
        </authorList>
    </citation>
    <scope>NUCLEOTIDE SEQUENCE [LARGE SCALE GENOMIC DNA]</scope>
    <source>
        <strain evidence="8">ATCC 52028</strain>
    </source>
</reference>
<dbReference type="InterPro" id="IPR027417">
    <property type="entry name" value="P-loop_NTPase"/>
</dbReference>
<dbReference type="Gene3D" id="2.30.30.40">
    <property type="entry name" value="SH3 Domains"/>
    <property type="match status" value="1"/>
</dbReference>
<keyword evidence="8" id="KW-1185">Reference proteome</keyword>
<name>A0A4P9XEB9_9FUNG</name>
<evidence type="ECO:0000259" key="5">
    <source>
        <dbReference type="PROSITE" id="PS50002"/>
    </source>
</evidence>
<evidence type="ECO:0000256" key="3">
    <source>
        <dbReference type="RuleBase" id="RU004560"/>
    </source>
</evidence>
<evidence type="ECO:0000313" key="7">
    <source>
        <dbReference type="EMBL" id="RKP03873.1"/>
    </source>
</evidence>
<keyword evidence="1 2" id="KW-0728">SH3 domain</keyword>
<feature type="region of interest" description="Disordered" evidence="4">
    <location>
        <begin position="137"/>
        <end position="244"/>
    </location>
</feature>
<dbReference type="STRING" id="1555241.A0A4P9XEB9"/>
<dbReference type="InterPro" id="IPR001452">
    <property type="entry name" value="SH3_domain"/>
</dbReference>
<feature type="region of interest" description="Disordered" evidence="4">
    <location>
        <begin position="1"/>
        <end position="20"/>
    </location>
</feature>
<evidence type="ECO:0000256" key="1">
    <source>
        <dbReference type="ARBA" id="ARBA00022443"/>
    </source>
</evidence>
<dbReference type="SUPFAM" id="SSF52540">
    <property type="entry name" value="P-loop containing nucleoside triphosphate hydrolases"/>
    <property type="match status" value="1"/>
</dbReference>
<feature type="region of interest" description="Disordered" evidence="4">
    <location>
        <begin position="103"/>
        <end position="122"/>
    </location>
</feature>
<dbReference type="Proteomes" id="UP000274922">
    <property type="component" value="Unassembled WGS sequence"/>
</dbReference>
<dbReference type="CDD" id="cd00174">
    <property type="entry name" value="SH3"/>
    <property type="match status" value="1"/>
</dbReference>
<comment type="similarity">
    <text evidence="3">Belongs to the TRAFAC class TrmE-Era-EngA-EngB-Septin-like GTPase superfamily. Septin GTPase family.</text>
</comment>
<feature type="domain" description="Septin-type G" evidence="6">
    <location>
        <begin position="263"/>
        <end position="532"/>
    </location>
</feature>
<dbReference type="EMBL" id="ML014117">
    <property type="protein sequence ID" value="RKP03873.1"/>
    <property type="molecule type" value="Genomic_DNA"/>
</dbReference>
<organism evidence="7 8">
    <name type="scientific">Caulochytrium protostelioides</name>
    <dbReference type="NCBI Taxonomy" id="1555241"/>
    <lineage>
        <taxon>Eukaryota</taxon>
        <taxon>Fungi</taxon>
        <taxon>Fungi incertae sedis</taxon>
        <taxon>Chytridiomycota</taxon>
        <taxon>Chytridiomycota incertae sedis</taxon>
        <taxon>Chytridiomycetes</taxon>
        <taxon>Caulochytriales</taxon>
        <taxon>Caulochytriaceae</taxon>
        <taxon>Caulochytrium</taxon>
    </lineage>
</organism>
<proteinExistence type="inferred from homology"/>
<dbReference type="Pfam" id="PF00018">
    <property type="entry name" value="SH3_1"/>
    <property type="match status" value="1"/>
</dbReference>
<dbReference type="InterPro" id="IPR036028">
    <property type="entry name" value="SH3-like_dom_sf"/>
</dbReference>
<evidence type="ECO:0000259" key="6">
    <source>
        <dbReference type="PROSITE" id="PS51719"/>
    </source>
</evidence>
<keyword evidence="3" id="KW-0547">Nucleotide-binding</keyword>
<dbReference type="Gene3D" id="3.40.50.300">
    <property type="entry name" value="P-loop containing nucleotide triphosphate hydrolases"/>
    <property type="match status" value="1"/>
</dbReference>
<dbReference type="PROSITE" id="PS50002">
    <property type="entry name" value="SH3"/>
    <property type="match status" value="1"/>
</dbReference>
<accession>A0A4P9XEB9</accession>
<dbReference type="PROSITE" id="PS51719">
    <property type="entry name" value="G_SEPTIN"/>
    <property type="match status" value="1"/>
</dbReference>
<feature type="domain" description="SH3" evidence="5">
    <location>
        <begin position="35"/>
        <end position="96"/>
    </location>
</feature>
<feature type="compositionally biased region" description="Low complexity" evidence="4">
    <location>
        <begin position="168"/>
        <end position="191"/>
    </location>
</feature>
<sequence length="532" mass="55864">MFEPHASIPPPSSAGYGPAATVASTVSGSVSGSEAVPACYQAIAPYQQVHGDEISLALGDRIIILHAYEDGWVLGRNENSNAIGLLPRNFLAPVEPPAAPIATSTPALGSAPRSGPAAAPNSSLANNPYFGNVAQSSLGSAAPGASRPPTASAWSHESRQPSGGESIASSSAPPRARAHGASSTAASPTRRSAADARAVRQAHAPTNGHAPAGAANGMKAIAPLEDAGPETPWQPSAEREQATQAKLEALQSRSATRPQIAGGIGMLRVMVVGDTGIGKSELLETLATAPEVTAAGGKSVVETASGFVKLAQLRVSTILEDALHVGEDRYNLTLLDAPGYSTYMDASHTMQPILAYHVAQFEATDSVFVKNMPVAQITRFLNAGTGAHTHTDVCLYGILHRVTPIDIEFLRRLAPHVNVVPVIVKSDSLRPDEVFALKLQILHVLRRYRIPIFGFGFTVDELLDLAHARATGVPPFAVMSSSVVPDADAARAINEFGALKDGIFYHHIDEIRASSAEKFVVWRQSRNASQQQ</sequence>
<evidence type="ECO:0000256" key="4">
    <source>
        <dbReference type="SAM" id="MobiDB-lite"/>
    </source>
</evidence>
<evidence type="ECO:0000313" key="8">
    <source>
        <dbReference type="Proteomes" id="UP000274922"/>
    </source>
</evidence>
<dbReference type="PANTHER" id="PTHR18884">
    <property type="entry name" value="SEPTIN"/>
    <property type="match status" value="1"/>
</dbReference>
<keyword evidence="3" id="KW-0342">GTP-binding</keyword>
<dbReference type="SMART" id="SM00326">
    <property type="entry name" value="SH3"/>
    <property type="match status" value="1"/>
</dbReference>
<dbReference type="OrthoDB" id="5340910at2759"/>
<evidence type="ECO:0000256" key="2">
    <source>
        <dbReference type="PROSITE-ProRule" id="PRU00192"/>
    </source>
</evidence>
<evidence type="ECO:0008006" key="9">
    <source>
        <dbReference type="Google" id="ProtNLM"/>
    </source>
</evidence>
<protein>
    <recommendedName>
        <fullName evidence="9">SH3 domain-containing protein</fullName>
    </recommendedName>
</protein>
<dbReference type="InterPro" id="IPR030379">
    <property type="entry name" value="G_SEPTIN_dom"/>
</dbReference>
<gene>
    <name evidence="7" type="ORF">CXG81DRAFT_16704</name>
</gene>
<dbReference type="AlphaFoldDB" id="A0A4P9XEB9"/>
<dbReference type="SUPFAM" id="SSF50044">
    <property type="entry name" value="SH3-domain"/>
    <property type="match status" value="1"/>
</dbReference>
<dbReference type="GO" id="GO:0005525">
    <property type="term" value="F:GTP binding"/>
    <property type="evidence" value="ECO:0007669"/>
    <property type="project" value="UniProtKB-KW"/>
</dbReference>